<comment type="caution">
    <text evidence="1">The sequence shown here is derived from an EMBL/GenBank/DDBJ whole genome shotgun (WGS) entry which is preliminary data.</text>
</comment>
<sequence length="136" mass="15600">MNNFEDKYFIKFQFSPEQAEAHFKNALKDFDIAKKDKIIDVKFNYSYTALIKAGIALLSHNEIKVKSLPGHHIKIIDKMAQILKDEAISDIGNAMRSKRNIGLYSGGIEITEKESREYLDFVEKVLFSIKGIIETK</sequence>
<organism evidence="1 2">
    <name type="scientific">candidate division WOR-1 bacterium RIFOXYB2_FULL_37_13</name>
    <dbReference type="NCBI Taxonomy" id="1802579"/>
    <lineage>
        <taxon>Bacteria</taxon>
        <taxon>Bacillati</taxon>
        <taxon>Saganbacteria</taxon>
    </lineage>
</organism>
<dbReference type="STRING" id="1802579.A2310_01810"/>
<protein>
    <recommendedName>
        <fullName evidence="3">HEPN domain-containing protein</fullName>
    </recommendedName>
</protein>
<evidence type="ECO:0000313" key="2">
    <source>
        <dbReference type="Proteomes" id="UP000178417"/>
    </source>
</evidence>
<accession>A0A1F4SPN7</accession>
<dbReference type="Gene3D" id="1.20.120.330">
    <property type="entry name" value="Nucleotidyltransferases domain 2"/>
    <property type="match status" value="1"/>
</dbReference>
<evidence type="ECO:0008006" key="3">
    <source>
        <dbReference type="Google" id="ProtNLM"/>
    </source>
</evidence>
<proteinExistence type="predicted"/>
<reference evidence="1 2" key="1">
    <citation type="journal article" date="2016" name="Nat. Commun.">
        <title>Thousands of microbial genomes shed light on interconnected biogeochemical processes in an aquifer system.</title>
        <authorList>
            <person name="Anantharaman K."/>
            <person name="Brown C.T."/>
            <person name="Hug L.A."/>
            <person name="Sharon I."/>
            <person name="Castelle C.J."/>
            <person name="Probst A.J."/>
            <person name="Thomas B.C."/>
            <person name="Singh A."/>
            <person name="Wilkins M.J."/>
            <person name="Karaoz U."/>
            <person name="Brodie E.L."/>
            <person name="Williams K.H."/>
            <person name="Hubbard S.S."/>
            <person name="Banfield J.F."/>
        </authorList>
    </citation>
    <scope>NUCLEOTIDE SEQUENCE [LARGE SCALE GENOMIC DNA]</scope>
</reference>
<evidence type="ECO:0000313" key="1">
    <source>
        <dbReference type="EMBL" id="OGC22379.1"/>
    </source>
</evidence>
<dbReference type="Proteomes" id="UP000178417">
    <property type="component" value="Unassembled WGS sequence"/>
</dbReference>
<name>A0A1F4SPN7_UNCSA</name>
<dbReference type="AlphaFoldDB" id="A0A1F4SPN7"/>
<dbReference type="EMBL" id="MEUB01000029">
    <property type="protein sequence ID" value="OGC22379.1"/>
    <property type="molecule type" value="Genomic_DNA"/>
</dbReference>
<gene>
    <name evidence="1" type="ORF">A2310_01810</name>
</gene>